<dbReference type="InterPro" id="IPR036179">
    <property type="entry name" value="Ig-like_dom_sf"/>
</dbReference>
<feature type="domain" description="Ig-like" evidence="26">
    <location>
        <begin position="3033"/>
        <end position="3121"/>
    </location>
</feature>
<feature type="disulfide bond" evidence="18">
    <location>
        <begin position="672"/>
        <end position="687"/>
    </location>
</feature>
<feature type="disulfide bond" evidence="18">
    <location>
        <begin position="316"/>
        <end position="334"/>
    </location>
</feature>
<feature type="disulfide bond" evidence="18">
    <location>
        <begin position="585"/>
        <end position="603"/>
    </location>
</feature>
<keyword evidence="13" id="KW-0675">Receptor</keyword>
<feature type="disulfide bond" evidence="18">
    <location>
        <begin position="993"/>
        <end position="1005"/>
    </location>
</feature>
<feature type="domain" description="EGF-like" evidence="24">
    <location>
        <begin position="3978"/>
        <end position="4015"/>
    </location>
</feature>
<dbReference type="PROSITE" id="PS50026">
    <property type="entry name" value="EGF_3"/>
    <property type="match status" value="6"/>
</dbReference>
<evidence type="ECO:0000256" key="16">
    <source>
        <dbReference type="PROSITE-ProRule" id="PRU00076"/>
    </source>
</evidence>
<keyword evidence="10 21" id="KW-1133">Transmembrane helix</keyword>
<feature type="domain" description="Laminin IV type A" evidence="27">
    <location>
        <begin position="1445"/>
        <end position="1631"/>
    </location>
</feature>
<dbReference type="InterPro" id="IPR002172">
    <property type="entry name" value="LDrepeatLR_classA_rpt"/>
</dbReference>
<feature type="disulfide bond" evidence="17">
    <location>
        <begin position="4172"/>
        <end position="4199"/>
    </location>
</feature>
<feature type="disulfide bond" evidence="18">
    <location>
        <begin position="621"/>
        <end position="639"/>
    </location>
</feature>
<feature type="domain" description="Ig-like" evidence="26">
    <location>
        <begin position="3216"/>
        <end position="3295"/>
    </location>
</feature>
<feature type="disulfide bond" evidence="18">
    <location>
        <begin position="1012"/>
        <end position="1027"/>
    </location>
</feature>
<feature type="disulfide bond" evidence="18">
    <location>
        <begin position="444"/>
        <end position="459"/>
    </location>
</feature>
<dbReference type="PROSITE" id="PS50068">
    <property type="entry name" value="LDLRA_2"/>
    <property type="match status" value="20"/>
</dbReference>
<dbReference type="FunFam" id="4.10.400.10:FF:000044">
    <property type="entry name" value="Basement membrane-specific heparan sulfate proteoglycan core protein"/>
    <property type="match status" value="1"/>
</dbReference>
<dbReference type="InterPro" id="IPR000742">
    <property type="entry name" value="EGF"/>
</dbReference>
<dbReference type="PANTHER" id="PTHR22722">
    <property type="entry name" value="LOW-DENSITY LIPOPROTEIN RECEPTOR-RELATED PROTEIN 2-RELATED"/>
    <property type="match status" value="1"/>
</dbReference>
<dbReference type="SMART" id="SM00181">
    <property type="entry name" value="EGF"/>
    <property type="match status" value="11"/>
</dbReference>
<dbReference type="SUPFAM" id="SSF48726">
    <property type="entry name" value="Immunoglobulin"/>
    <property type="match status" value="13"/>
</dbReference>
<dbReference type="InterPro" id="IPR051221">
    <property type="entry name" value="LDLR-related"/>
</dbReference>
<dbReference type="Pfam" id="PF00052">
    <property type="entry name" value="Laminin_B"/>
    <property type="match status" value="3"/>
</dbReference>
<feature type="domain" description="Ig-like" evidence="26">
    <location>
        <begin position="2902"/>
        <end position="2992"/>
    </location>
</feature>
<dbReference type="PROSITE" id="PS00010">
    <property type="entry name" value="ASX_HYDROXYL"/>
    <property type="match status" value="1"/>
</dbReference>
<dbReference type="Gene3D" id="4.10.400.10">
    <property type="entry name" value="Low-density Lipoprotein Receptor"/>
    <property type="match status" value="19"/>
</dbReference>
<feature type="domain" description="Ig-like" evidence="26">
    <location>
        <begin position="3399"/>
        <end position="3478"/>
    </location>
</feature>
<evidence type="ECO:0008006" key="30">
    <source>
        <dbReference type="Google" id="ProtNLM"/>
    </source>
</evidence>
<feature type="domain" description="Laminin IV type A" evidence="27">
    <location>
        <begin position="1821"/>
        <end position="2004"/>
    </location>
</feature>
<feature type="compositionally biased region" description="Polar residues" evidence="20">
    <location>
        <begin position="107"/>
        <end position="117"/>
    </location>
</feature>
<feature type="domain" description="Ig-like" evidence="26">
    <location>
        <begin position="2434"/>
        <end position="2522"/>
    </location>
</feature>
<dbReference type="CDD" id="cd00096">
    <property type="entry name" value="Ig"/>
    <property type="match status" value="2"/>
</dbReference>
<dbReference type="CDD" id="cd00110">
    <property type="entry name" value="LamG"/>
    <property type="match status" value="3"/>
</dbReference>
<keyword evidence="16" id="KW-0245">EGF-like domain</keyword>
<dbReference type="InterPro" id="IPR013783">
    <property type="entry name" value="Ig-like_fold"/>
</dbReference>
<keyword evidence="7 22" id="KW-0732">Signal</keyword>
<dbReference type="FunFam" id="2.10.25.10:FF:000106">
    <property type="entry name" value="Heparan sulfate proteoglycan 2"/>
    <property type="match status" value="1"/>
</dbReference>
<dbReference type="Pfam" id="PF00054">
    <property type="entry name" value="Laminin_G_1"/>
    <property type="match status" value="2"/>
</dbReference>
<dbReference type="SMART" id="SM00192">
    <property type="entry name" value="LDLa"/>
    <property type="match status" value="20"/>
</dbReference>
<evidence type="ECO:0000256" key="17">
    <source>
        <dbReference type="PROSITE-ProRule" id="PRU00122"/>
    </source>
</evidence>
<dbReference type="SUPFAM" id="SSF57184">
    <property type="entry name" value="Growth factor receptor domain"/>
    <property type="match status" value="2"/>
</dbReference>
<feature type="disulfide bond" evidence="16">
    <location>
        <begin position="1766"/>
        <end position="1775"/>
    </location>
</feature>
<dbReference type="SUPFAM" id="SSF57424">
    <property type="entry name" value="LDL receptor-like module"/>
    <property type="match status" value="19"/>
</dbReference>
<dbReference type="SUPFAM" id="SSF49899">
    <property type="entry name" value="Concanavalin A-like lectins/glucanases"/>
    <property type="match status" value="3"/>
</dbReference>
<keyword evidence="4" id="KW-0964">Secreted</keyword>
<dbReference type="SMART" id="SM00179">
    <property type="entry name" value="EGF_CA"/>
    <property type="match status" value="3"/>
</dbReference>
<evidence type="ECO:0000256" key="13">
    <source>
        <dbReference type="ARBA" id="ARBA00023170"/>
    </source>
</evidence>
<feature type="disulfide bond" evidence="18">
    <location>
        <begin position="896"/>
        <end position="911"/>
    </location>
</feature>
<dbReference type="FunFam" id="4.10.400.10:FF:000024">
    <property type="entry name" value="Low-density lipoprotein RecePtor related"/>
    <property type="match status" value="1"/>
</dbReference>
<feature type="domain" description="Laminin IV type A" evidence="27">
    <location>
        <begin position="2167"/>
        <end position="2347"/>
    </location>
</feature>
<feature type="disulfide bond" evidence="18">
    <location>
        <begin position="792"/>
        <end position="804"/>
    </location>
</feature>
<dbReference type="SMART" id="SM00409">
    <property type="entry name" value="IG"/>
    <property type="match status" value="13"/>
</dbReference>
<dbReference type="InterPro" id="IPR056863">
    <property type="entry name" value="LMN_ATRN_NET-like_EGF"/>
</dbReference>
<feature type="compositionally biased region" description="Low complexity" evidence="20">
    <location>
        <begin position="71"/>
        <end position="101"/>
    </location>
</feature>
<dbReference type="GO" id="GO:0030154">
    <property type="term" value="P:cell differentiation"/>
    <property type="evidence" value="ECO:0007669"/>
    <property type="project" value="UniProtKB-ARBA"/>
</dbReference>
<feature type="disulfide bond" evidence="18">
    <location>
        <begin position="1000"/>
        <end position="1018"/>
    </location>
</feature>
<feature type="disulfide bond" evidence="18">
    <location>
        <begin position="975"/>
        <end position="990"/>
    </location>
</feature>
<comment type="similarity">
    <text evidence="3">Belongs to the LDLR family.</text>
</comment>
<feature type="disulfide bond" evidence="18">
    <location>
        <begin position="1191"/>
        <end position="1209"/>
    </location>
</feature>
<dbReference type="SMART" id="SM00180">
    <property type="entry name" value="EGF_Lam"/>
    <property type="match status" value="4"/>
</dbReference>
<feature type="disulfide bond" evidence="18">
    <location>
        <begin position="432"/>
        <end position="450"/>
    </location>
</feature>
<dbReference type="GO" id="GO:0048513">
    <property type="term" value="P:animal organ development"/>
    <property type="evidence" value="ECO:0007669"/>
    <property type="project" value="UniProtKB-ARBA"/>
</dbReference>
<dbReference type="Pfam" id="PF24973">
    <property type="entry name" value="EGF_LMN_ATRN"/>
    <property type="match status" value="1"/>
</dbReference>
<feature type="domain" description="Ig-like" evidence="26">
    <location>
        <begin position="2531"/>
        <end position="2612"/>
    </location>
</feature>
<feature type="disulfide bond" evidence="18">
    <location>
        <begin position="578"/>
        <end position="590"/>
    </location>
</feature>
<evidence type="ECO:0000256" key="18">
    <source>
        <dbReference type="PROSITE-ProRule" id="PRU00124"/>
    </source>
</evidence>
<evidence type="ECO:0000259" key="24">
    <source>
        <dbReference type="PROSITE" id="PS50026"/>
    </source>
</evidence>
<dbReference type="SMART" id="SM00282">
    <property type="entry name" value="LamG"/>
    <property type="match status" value="3"/>
</dbReference>
<evidence type="ECO:0000256" key="4">
    <source>
        <dbReference type="ARBA" id="ARBA00022525"/>
    </source>
</evidence>
<feature type="disulfide bond" evidence="18">
    <location>
        <begin position="1203"/>
        <end position="1218"/>
    </location>
</feature>
<accession>A0A834XLB9</accession>
<dbReference type="GO" id="GO:0005509">
    <property type="term" value="F:calcium ion binding"/>
    <property type="evidence" value="ECO:0007669"/>
    <property type="project" value="InterPro"/>
</dbReference>
<keyword evidence="9" id="KW-0084">Basement membrane</keyword>
<evidence type="ECO:0000256" key="22">
    <source>
        <dbReference type="SAM" id="SignalP"/>
    </source>
</evidence>
<feature type="disulfide bond" evidence="18">
    <location>
        <begin position="406"/>
        <end position="421"/>
    </location>
</feature>
<feature type="disulfide bond" evidence="18">
    <location>
        <begin position="597"/>
        <end position="612"/>
    </location>
</feature>
<dbReference type="Pfam" id="PF00057">
    <property type="entry name" value="Ldl_recept_a"/>
    <property type="match status" value="19"/>
</dbReference>
<dbReference type="CDD" id="cd00055">
    <property type="entry name" value="EGF_Lam"/>
    <property type="match status" value="3"/>
</dbReference>
<evidence type="ECO:0000256" key="21">
    <source>
        <dbReference type="SAM" id="Phobius"/>
    </source>
</evidence>
<feature type="domain" description="Ig-like" evidence="26">
    <location>
        <begin position="3126"/>
        <end position="3210"/>
    </location>
</feature>
<dbReference type="InterPro" id="IPR003598">
    <property type="entry name" value="Ig_sub2"/>
</dbReference>
<dbReference type="InterPro" id="IPR001881">
    <property type="entry name" value="EGF-like_Ca-bd_dom"/>
</dbReference>
<evidence type="ECO:0000259" key="26">
    <source>
        <dbReference type="PROSITE" id="PS50835"/>
    </source>
</evidence>
<dbReference type="PROSITE" id="PS00022">
    <property type="entry name" value="EGF_1"/>
    <property type="match status" value="7"/>
</dbReference>
<evidence type="ECO:0000256" key="19">
    <source>
        <dbReference type="PROSITE-ProRule" id="PRU00460"/>
    </source>
</evidence>
<feature type="disulfide bond" evidence="18">
    <location>
        <begin position="425"/>
        <end position="437"/>
    </location>
</feature>
<keyword evidence="15 19" id="KW-0424">Laminin EGF-like domain</keyword>
<feature type="disulfide bond" evidence="16">
    <location>
        <begin position="3720"/>
        <end position="3729"/>
    </location>
</feature>
<feature type="disulfide bond" evidence="18">
    <location>
        <begin position="614"/>
        <end position="626"/>
    </location>
</feature>
<dbReference type="PROSITE" id="PS50835">
    <property type="entry name" value="IG_LIKE"/>
    <property type="match status" value="13"/>
</dbReference>
<evidence type="ECO:0000256" key="12">
    <source>
        <dbReference type="ARBA" id="ARBA00023157"/>
    </source>
</evidence>
<evidence type="ECO:0000256" key="14">
    <source>
        <dbReference type="ARBA" id="ARBA00023180"/>
    </source>
</evidence>
<dbReference type="Pfam" id="PF13895">
    <property type="entry name" value="Ig_2"/>
    <property type="match status" value="1"/>
</dbReference>
<feature type="domain" description="Laminin G" evidence="23">
    <location>
        <begin position="4023"/>
        <end position="4199"/>
    </location>
</feature>
<dbReference type="InterPro" id="IPR000152">
    <property type="entry name" value="EGF-type_Asp/Asn_hydroxyl_site"/>
</dbReference>
<feature type="disulfide bond" evidence="18">
    <location>
        <begin position="483"/>
        <end position="498"/>
    </location>
</feature>
<feature type="disulfide bond" evidence="16">
    <location>
        <begin position="3683"/>
        <end position="3692"/>
    </location>
</feature>
<feature type="disulfide bond" evidence="18">
    <location>
        <begin position="799"/>
        <end position="817"/>
    </location>
</feature>
<dbReference type="Pfam" id="PF02210">
    <property type="entry name" value="Laminin_G_2"/>
    <property type="match status" value="1"/>
</dbReference>
<feature type="disulfide bond" evidence="18">
    <location>
        <begin position="519"/>
        <end position="534"/>
    </location>
</feature>
<dbReference type="InterPro" id="IPR003599">
    <property type="entry name" value="Ig_sub"/>
</dbReference>
<comment type="caution">
    <text evidence="16">Lacks conserved residue(s) required for the propagation of feature annotation.</text>
</comment>
<evidence type="ECO:0000256" key="2">
    <source>
        <dbReference type="ARBA" id="ARBA00004302"/>
    </source>
</evidence>
<keyword evidence="5" id="KW-0272">Extracellular matrix</keyword>
<dbReference type="InterPro" id="IPR023415">
    <property type="entry name" value="LDLR_class-A_CS"/>
</dbReference>
<feature type="domain" description="Ig-like" evidence="26">
    <location>
        <begin position="1082"/>
        <end position="1167"/>
    </location>
</feature>
<dbReference type="Proteomes" id="UP000639338">
    <property type="component" value="Unassembled WGS sequence"/>
</dbReference>
<comment type="subcellular location">
    <subcellularLocation>
        <location evidence="1">Membrane</location>
        <topology evidence="1">Single-pass membrane protein</topology>
    </subcellularLocation>
    <subcellularLocation>
        <location evidence="2">Secreted</location>
        <location evidence="2">Extracellular space</location>
        <location evidence="2">Extracellular matrix</location>
        <location evidence="2">Basement membrane</location>
    </subcellularLocation>
</comment>
<dbReference type="SMART" id="SM00408">
    <property type="entry name" value="IGc2"/>
    <property type="match status" value="13"/>
</dbReference>
<dbReference type="PROSITE" id="PS50027">
    <property type="entry name" value="EGF_LAM_2"/>
    <property type="match status" value="1"/>
</dbReference>
<feature type="disulfide bond" evidence="18">
    <location>
        <begin position="831"/>
        <end position="843"/>
    </location>
</feature>
<feature type="disulfide bond" evidence="18">
    <location>
        <begin position="660"/>
        <end position="678"/>
    </location>
</feature>
<dbReference type="SUPFAM" id="SSF57196">
    <property type="entry name" value="EGF/Laminin"/>
    <property type="match status" value="3"/>
</dbReference>
<dbReference type="PROSITE" id="PS01209">
    <property type="entry name" value="LDLRA_1"/>
    <property type="match status" value="10"/>
</dbReference>
<evidence type="ECO:0000256" key="15">
    <source>
        <dbReference type="ARBA" id="ARBA00023292"/>
    </source>
</evidence>
<feature type="chain" id="PRO_5032572431" description="Basement membrane-specific heparan sulfate proteoglycan core protein" evidence="22">
    <location>
        <begin position="26"/>
        <end position="4296"/>
    </location>
</feature>
<feature type="disulfide bond" evidence="16">
    <location>
        <begin position="3664"/>
        <end position="3681"/>
    </location>
</feature>
<feature type="disulfide bond" evidence="18">
    <location>
        <begin position="546"/>
        <end position="564"/>
    </location>
</feature>
<dbReference type="InterPro" id="IPR002049">
    <property type="entry name" value="LE_dom"/>
</dbReference>
<sequence>MVIIKSAIAVFLVLQVLGHWHQVDGYENDDLVFDIETKSPVEIKLIDKHEEGLFHRIKRDIGGWFSWFPKPSTTTVPPTETTTTTTTTTTTSTTSTSTTTPLPEAQLLQSSTSSLNRRPTRNSDEVIDEQNSVGGNEDEDNAIGEVGEKGSNQEPIDQEDEDNEGWPGSGDTDDGSGTTGPDIFNPPIKPSGGQSKFYRVTLTISEPYLETYADIHSPQYTEFTKKLNKSIVKLLFERIPNYDHLSNVVKISPTNDPFKLQVTLDIGSTFTDENEIRDVLKNQLSLHSLGDVEVSPEGFTFRISQEKCDEHLELRCRDGTCVPLISRCDGKTQCPDKSDELDCSTTIQPTEETTTERVKTEKSFNEIPGLVPDNFPTPVSSTNDCRGDDAIPCSDGSRIICSVQQCDGVYDCRNGEDEKNCSNSCGYGEFACDASRCILDKQKCDFIQDCEDGSDERGCNYPACNQNEFRCRDHQCIDIRQRCDGINDCHDKSDELSCPCKEDKFECTPGYCISKERRCDGVNDCSNGFDEKNCTNTRCHSYEFDCGDGRCINESSRCNGYSDCQNGSDEWNCTVTTCNSDQFRCPEGTCLPIEKRCDRHSDCRNGEDELQCGCGASEYRCKDGQCITSDLYCNNKNDCRDGSDELDCGVAPCPSMDFTCGDGSCIPTKAVCDGYDDCPSAEDELKCDRDCTPTQFKCISDGRCIEDVYRCDRRSDCDDRSDEDNCSNVTSTINSGSHTNVPGHNWVTERPRECNPNTEMRCGNGKCILLRLKCDNIPDCDDNSDERDCGNCAIDEWRCADGECVSKNFRCDGRSDCRDGSDEEACDSQYCSPGQLPCANGVCISKDFFCDRNRDCHDGSDEENCPGITPYPASTQCRGDEYTCRDKSCIPLSSVCDNRQDCSGNEDELDCKRGLDDEHKNNMEHGNSMSMTTDKTYQYGIIKYDVTTYQTTSRNCTSSDFFCGDGSCIPAAHRCDNFYDCRDFTDEQYCFGCARGQFRCGNGDCISGDKKCDKFYDCEDGSDEENCGIETTTSAGRHCSYGQFQCESDKICVLDSARCNGIPECRDGSDEYGCAGKEKTGLDLKTYPSEQNIKERREVVFQCRDESDHRARVRWSRGNNLPLPPGSVDKGDGRLEIPNIKLEHSGPYICEAVGYPSSFSGQKVTVNLHVENYELPVTRPPQVCKYDEATCSNGDCIPKTYVCDGKFDCTDGSDEMRCNPHGCEPNQYRCANKQCVSKIWRCDGDKDCNDGSDEENCEASPPGSLCRYDEFQCTKYDQCIPKSYHCDMERDCQDGSDEFGCSPVYIVKPPQPIVVLASGETMILTCTAIGVPIPEINWRLNWGHVPSKCDSVSVNGTGSLTCPDISISDQGAYSCEALNIGGFVFAVPDAILIVNETQNVCQRGEFNSEAKKPDECISCFCFGVTNQCRSADLFTFQLPPPFDRHKVLDVDLTNGEPQIRGEIGSKVAEIRPINRDGVEISMINDNYTPSSFDIPYFALPEAYHGSQLNSYGGYLKYTIRYSGDGRNNTAPAVILSGNRYMLFHRGHYTPPNQETEEVVRFFYGEWYKIYRGREITATRQDIMMALANVDNILIKAKYDDSPQLDISITEITMDSAEKTNVGLGSASFVEECSCPAGYTGLSCESCASGHERKTSGPWLGECQRAEPIASCPPGYYGDPSRNIPCEPCPCPLTNPSNQFARTCQLGPNREPVCDCPPGYMGSRCESCSSGYRGNPLIPGDMCVAESQCDPHGSLTPNPDADGKCRCKNFATGLTCDSCKPNTFSLASKNQFGCISCFCMGVSNRCTASHWYRSEIKVSFTNSIRDFSLIQSKNPDATTIVSGIRLDTSRREIIYNEFPNRGSNDVYYWQLPSIFLGDQVTSYGGSLKYTVRYVPSPGGQSSKNSAADVELISSNDINLLYYSRKSPEPNSVQSFEVPLLEQFWQRTDGTQADREHLLMALADIQAIRIKATYTTNTDETAISQVSLDNAEKYNTGKDRAVEVEECTCPAGYTGLSCEDCAAGYTRAGRGLYLGTCEPCNCNGHSSQCDPENGICENCADHTTGDNCEKCEADYIGDATRGGPYDCISDTHLVKPCNPAGTMQDSYLVGRCECKLNVEGAECNRCRPGTFGLSSDNINGCNQCYCSGVTDQCHESSLFIQQIPMWVYDTRHGFTLTDTSRLDVIDDGFEINVAQNEIGYRYTTFNRNRRLFWSLPAIFTGNKIKSYGGNLTLTQRFTASPNSKTLEDQDVTLLGNGITLFWTNPKKLTSDNTLTYSVPLRESEWRRLSTEGLRSASRTDLMTVLSNLESILVRASYSEGMITSSIGDISLDTAVENLTGKNRATQIEACRCPLGYTGTSCENCGRGYYRDINDRSVSILGSCNACPCNDHEESCDMSRNGIIKCRCLSGYTGQYCQELVDYPPPPPSPPPTLQPPRIIVSIQEKQLQIVETGNTVRYRCSGRSLDNTPIRIHWDKEGGRLPDRSMDDKQGLLIIRDVRVSDSGVYICQVTDDIQVVIDKVTLTVGGSNPVEPKAVIRPIYQQVKEGDSVNFVCEAEGNPKPELEWIRIGGTVNPSATFINGIWSIPSVTKDDEAEYKCIAKNSVGSNEQTTILYVDNNPDKEQPPIVQTSGPTITPSQWIGSSGDTVRLICSRLNYHKHVEWIRSGSLPLPHSASQHDGVLTIPNPNENDSGTYICIATSNQNTETSSNAQITIHPRRNPPMINVEPEKQIVQQGKIAEIKCLVNDRDPNVEVKWFKYGEQVLGSRAQQHGTILKIIDIQISDRGRYICRANNSAGTFEASAMIDVERREIPVLELYPKNTQTVILDGSADLQCRVVAGYPTPELHWSRKDGRQFGSNIQQLPGGLLRLIHISLNDGGSYQCTAVNDAGTTTAFAHIEVQSMPVITITPKSGILPVKLRNKILLSCNAVGNPPPNVIWSKYTNGYPPSINPLVRSQLSTAIYEISSMSIDDEGSYTCQATNAAGVSEERVQLRIEDNEGYDDEVNSIDDPEACRGDQPCNITPTYHPDNQILIPTKQGLIIPNEYLKIPIGGKVEMQCRVVAPQRINLDWIRQDQRSLPYGSTINNGILTINDVNKEAAGEYICRGFDDNNNELFRQNAHLEIISPPRIILHPNRQTVAPGDSPTIICSVTGDQPIKIQWDSIGRSLPSSVIDDNGLLKFNSITFNDAGKYICKATNDVGTAEAVAEVIVNENYNSAGVKAIERDVKTLAGNSVRLRCDTRESVSIQWTREGLPLPTNSKIVDNHLELLKVRPEDSGRYFCQIRNSQGTGSSDYINFQVSPPTGPVIRIEPSSTIVNIGDTFNLRCEFTSRNPSAPRYRWYKADGSLPASVQVYEDRLKIASVQMSDSGVYNCRVDTQEGIFDKDYNLIVQGGEHENDEPAIEMKSVAYGSPVDLTCRANLRGPVTYQWNKTDGDLPLSTTSENKLTIMRANELAAGTYICSATNGITNTEVPVILVVTGIVPNFSQAPRSYISLPPLPDSYLKFNIEVSFKPENHNGIIFYNAERSDGLGDFIILSLINGHPEFKYDLGSGTATIHSDRPVTLGEWHTIKLNRNRKEGIMMVDGEGSYKSESTGRKQGLDLKEPLYIGNIPDYVIMNQNIQIGRIGFVGCISKLELNDRIIELTGSSTSSVGVTTCETCAENPCNNSGVCQEATTKSGYRCLCRVGYSGQHCDSTGKSCLPGICGRGRCISTETGFDCLCPHGTQGQRCEENVDIKNPAFRNEHAYLAYQTPKAMRRLKLSMSFNPSDNGDGILIYCSQSEEGYGDFGALIIKDRHVEFRFDVGTGMAVVRSNYIIQPGVWTRLTLNRDFKDCKLSVNGEPLVEGLSPGTAKTMTLNTPLYVGGVNKTKITINKNVDVSRHFHGCINELEITSLNLNLLKSTIDSTNIEDCEISTIKKTATNSTINLNNTTNKFTTTLPYNPCDSSPCRHGICQLSKNFYGYSCTCEYGYVGLNCENVLKQCELLIPCKNNGKCNDLHGSYKCNCPLGFNGKDCEKHIKIAYDVKFHGDGWLEVQRSLMKHEDDSEIIGFEISTNQSDGLIMWHGQTPNDLNSNDYISLGVVNGYVEYQYDLGSGPAILRVTTRRVDDGERHRVILKRQGSEGSIELNGEYLESGVSDGLQQILNTQGNVFLGGVPDYAMTHGKYHNGFSGCIYTLEVQDSGAINIGDNSLRGQNVYSCTRVKWHPSSLVFTDPDNDIFDAFIPPPPVNIIHPKPTVNLSSQNFSFLYVITIVDTFINAILNCSIINDNLRYFIRLIETLIFGNFVKSCIVNFLNI</sequence>
<evidence type="ECO:0000313" key="29">
    <source>
        <dbReference type="Proteomes" id="UP000639338"/>
    </source>
</evidence>
<feature type="domain" description="Laminin G" evidence="23">
    <location>
        <begin position="3736"/>
        <end position="3911"/>
    </location>
</feature>
<feature type="domain" description="EGF-like" evidence="24">
    <location>
        <begin position="1689"/>
        <end position="1725"/>
    </location>
</feature>
<feature type="domain" description="Ig-like" evidence="26">
    <location>
        <begin position="1303"/>
        <end position="1379"/>
    </location>
</feature>
<evidence type="ECO:0000256" key="5">
    <source>
        <dbReference type="ARBA" id="ARBA00022530"/>
    </source>
</evidence>
<feature type="disulfide bond" evidence="16">
    <location>
        <begin position="3943"/>
        <end position="3953"/>
    </location>
</feature>
<dbReference type="InterPro" id="IPR009030">
    <property type="entry name" value="Growth_fac_rcpt_cys_sf"/>
</dbReference>
<feature type="disulfide bond" evidence="18">
    <location>
        <begin position="653"/>
        <end position="665"/>
    </location>
</feature>
<dbReference type="Pfam" id="PF00047">
    <property type="entry name" value="ig"/>
    <property type="match status" value="1"/>
</dbReference>
<dbReference type="InterPro" id="IPR013320">
    <property type="entry name" value="ConA-like_dom_sf"/>
</dbReference>
<dbReference type="Gene3D" id="2.60.120.200">
    <property type="match status" value="3"/>
</dbReference>
<dbReference type="PRINTS" id="PR00261">
    <property type="entry name" value="LDLRECEPTOR"/>
</dbReference>
<dbReference type="Gene3D" id="2.170.300.10">
    <property type="entry name" value="Tie2 ligand-binding domain superfamily"/>
    <property type="match status" value="3"/>
</dbReference>
<keyword evidence="6 21" id="KW-0812">Transmembrane</keyword>
<keyword evidence="11 21" id="KW-0472">Membrane</keyword>
<dbReference type="InterPro" id="IPR036055">
    <property type="entry name" value="LDL_receptor-like_sf"/>
</dbReference>
<feature type="domain" description="EGF-like" evidence="24">
    <location>
        <begin position="1738"/>
        <end position="1776"/>
    </location>
</feature>
<feature type="domain" description="EGF-like" evidence="24">
    <location>
        <begin position="3695"/>
        <end position="3730"/>
    </location>
</feature>
<feature type="domain" description="Ig-like" evidence="26">
    <location>
        <begin position="3304"/>
        <end position="3382"/>
    </location>
</feature>
<dbReference type="PROSITE" id="PS01186">
    <property type="entry name" value="EGF_2"/>
    <property type="match status" value="4"/>
</dbReference>
<dbReference type="InterPro" id="IPR007110">
    <property type="entry name" value="Ig-like_dom"/>
</dbReference>
<name>A0A834XLB9_APHGI</name>
<feature type="disulfide bond" evidence="18">
    <location>
        <begin position="500"/>
        <end position="512"/>
    </location>
</feature>
<dbReference type="EMBL" id="JACMRX010000006">
    <property type="protein sequence ID" value="KAF7988116.1"/>
    <property type="molecule type" value="Genomic_DNA"/>
</dbReference>
<evidence type="ECO:0000259" key="27">
    <source>
        <dbReference type="PROSITE" id="PS51115"/>
    </source>
</evidence>
<feature type="disulfide bond" evidence="18">
    <location>
        <begin position="774"/>
        <end position="789"/>
    </location>
</feature>
<feature type="domain" description="EGF-like" evidence="24">
    <location>
        <begin position="3657"/>
        <end position="3693"/>
    </location>
</feature>
<keyword evidence="14" id="KW-0325">Glycoprotein</keyword>
<dbReference type="GO" id="GO:0016324">
    <property type="term" value="C:apical plasma membrane"/>
    <property type="evidence" value="ECO:0007669"/>
    <property type="project" value="TreeGrafter"/>
</dbReference>
<dbReference type="GO" id="GO:0006898">
    <property type="term" value="P:receptor-mediated endocytosis"/>
    <property type="evidence" value="ECO:0007669"/>
    <property type="project" value="TreeGrafter"/>
</dbReference>
<feature type="disulfide bond" evidence="18">
    <location>
        <begin position="471"/>
        <end position="489"/>
    </location>
</feature>
<dbReference type="PROSITE" id="PS01248">
    <property type="entry name" value="EGF_LAM_1"/>
    <property type="match status" value="3"/>
</dbReference>
<feature type="disulfide bond" evidence="18">
    <location>
        <begin position="633"/>
        <end position="648"/>
    </location>
</feature>
<dbReference type="GO" id="GO:0048731">
    <property type="term" value="P:system development"/>
    <property type="evidence" value="ECO:0007669"/>
    <property type="project" value="UniProtKB-ARBA"/>
</dbReference>
<feature type="disulfide bond" evidence="19">
    <location>
        <begin position="2057"/>
        <end position="2066"/>
    </location>
</feature>
<dbReference type="Pfam" id="PF00008">
    <property type="entry name" value="EGF"/>
    <property type="match status" value="1"/>
</dbReference>
<dbReference type="OrthoDB" id="10055367at2759"/>
<evidence type="ECO:0000259" key="23">
    <source>
        <dbReference type="PROSITE" id="PS50025"/>
    </source>
</evidence>
<evidence type="ECO:0000256" key="11">
    <source>
        <dbReference type="ARBA" id="ARBA00023136"/>
    </source>
</evidence>
<feature type="disulfide bond" evidence="18">
    <location>
        <begin position="963"/>
        <end position="981"/>
    </location>
</feature>
<dbReference type="PROSITE" id="PS51115">
    <property type="entry name" value="LAMININ_IVA"/>
    <property type="match status" value="3"/>
</dbReference>
<feature type="domain" description="EGF-like" evidence="24">
    <location>
        <begin position="3939"/>
        <end position="3976"/>
    </location>
</feature>
<feature type="signal peptide" evidence="22">
    <location>
        <begin position="1"/>
        <end position="25"/>
    </location>
</feature>
<organism evidence="28 29">
    <name type="scientific">Aphidius gifuensis</name>
    <name type="common">Parasitoid wasp</name>
    <dbReference type="NCBI Taxonomy" id="684658"/>
    <lineage>
        <taxon>Eukaryota</taxon>
        <taxon>Metazoa</taxon>
        <taxon>Ecdysozoa</taxon>
        <taxon>Arthropoda</taxon>
        <taxon>Hexapoda</taxon>
        <taxon>Insecta</taxon>
        <taxon>Pterygota</taxon>
        <taxon>Neoptera</taxon>
        <taxon>Endopterygota</taxon>
        <taxon>Hymenoptera</taxon>
        <taxon>Apocrita</taxon>
        <taxon>Ichneumonoidea</taxon>
        <taxon>Braconidae</taxon>
        <taxon>Aphidiinae</taxon>
        <taxon>Aphidius</taxon>
    </lineage>
</organism>
<dbReference type="Gene3D" id="2.10.25.10">
    <property type="entry name" value="Laminin"/>
    <property type="match status" value="5"/>
</dbReference>
<feature type="disulfide bond" evidence="18">
    <location>
        <begin position="539"/>
        <end position="551"/>
    </location>
</feature>
<dbReference type="InterPro" id="IPR001791">
    <property type="entry name" value="Laminin_G"/>
</dbReference>
<dbReference type="GO" id="GO:0005604">
    <property type="term" value="C:basement membrane"/>
    <property type="evidence" value="ECO:0007669"/>
    <property type="project" value="UniProtKB-SubCell"/>
</dbReference>
<feature type="domain" description="Ig-like" evidence="26">
    <location>
        <begin position="2720"/>
        <end position="2804"/>
    </location>
</feature>
<evidence type="ECO:0000259" key="25">
    <source>
        <dbReference type="PROSITE" id="PS50027"/>
    </source>
</evidence>
<feature type="domain" description="Ig-like" evidence="26">
    <location>
        <begin position="2811"/>
        <end position="2897"/>
    </location>
</feature>
<feature type="disulfide bond" evidence="18">
    <location>
        <begin position="328"/>
        <end position="343"/>
    </location>
</feature>
<feature type="disulfide bond" evidence="18">
    <location>
        <begin position="1184"/>
        <end position="1196"/>
    </location>
</feature>
<feature type="disulfide bond" evidence="18">
    <location>
        <begin position="1230"/>
        <end position="1248"/>
    </location>
</feature>
<evidence type="ECO:0000256" key="6">
    <source>
        <dbReference type="ARBA" id="ARBA00022692"/>
    </source>
</evidence>
<feature type="disulfide bond" evidence="18">
    <location>
        <begin position="1059"/>
        <end position="1074"/>
    </location>
</feature>
<dbReference type="Pfam" id="PF13927">
    <property type="entry name" value="Ig_3"/>
    <property type="match status" value="11"/>
</dbReference>
<feature type="domain" description="Laminin G" evidence="23">
    <location>
        <begin position="3481"/>
        <end position="3659"/>
    </location>
</feature>
<comment type="caution">
    <text evidence="28">The sequence shown here is derived from an EMBL/GenBank/DDBJ whole genome shotgun (WGS) entry which is preliminary data.</text>
</comment>
<feature type="disulfide bond" evidence="18">
    <location>
        <begin position="507"/>
        <end position="525"/>
    </location>
</feature>
<dbReference type="PROSITE" id="PS50025">
    <property type="entry name" value="LAM_G_DOMAIN"/>
    <property type="match status" value="3"/>
</dbReference>
<evidence type="ECO:0000256" key="3">
    <source>
        <dbReference type="ARBA" id="ARBA00009939"/>
    </source>
</evidence>
<proteinExistence type="inferred from homology"/>
<feature type="disulfide bond" evidence="18">
    <location>
        <begin position="884"/>
        <end position="902"/>
    </location>
</feature>
<keyword evidence="8" id="KW-0677">Repeat</keyword>
<dbReference type="GO" id="GO:0042562">
    <property type="term" value="F:hormone binding"/>
    <property type="evidence" value="ECO:0007669"/>
    <property type="project" value="TreeGrafter"/>
</dbReference>
<evidence type="ECO:0000256" key="9">
    <source>
        <dbReference type="ARBA" id="ARBA00022869"/>
    </source>
</evidence>
<feature type="disulfide bond" evidence="18">
    <location>
        <begin position="1286"/>
        <end position="1301"/>
    </location>
</feature>
<dbReference type="Gene3D" id="2.60.40.10">
    <property type="entry name" value="Immunoglobulins"/>
    <property type="match status" value="13"/>
</dbReference>
<feature type="disulfide bond" evidence="18">
    <location>
        <begin position="464"/>
        <end position="476"/>
    </location>
</feature>
<protein>
    <recommendedName>
        <fullName evidence="30">Basement membrane-specific heparan sulfate proteoglycan core protein</fullName>
    </recommendedName>
</protein>
<feature type="disulfide bond" evidence="18">
    <location>
        <begin position="1242"/>
        <end position="1257"/>
    </location>
</feature>
<evidence type="ECO:0000256" key="1">
    <source>
        <dbReference type="ARBA" id="ARBA00004167"/>
    </source>
</evidence>
<feature type="disulfide bond" evidence="18">
    <location>
        <begin position="877"/>
        <end position="889"/>
    </location>
</feature>
<dbReference type="Pfam" id="PF00053">
    <property type="entry name" value="EGF_laminin"/>
    <property type="match status" value="5"/>
</dbReference>
<dbReference type="GO" id="GO:0009653">
    <property type="term" value="P:anatomical structure morphogenesis"/>
    <property type="evidence" value="ECO:0007669"/>
    <property type="project" value="UniProtKB-ARBA"/>
</dbReference>
<feature type="disulfide bond" evidence="18">
    <location>
        <begin position="711"/>
        <end position="726"/>
    </location>
</feature>
<gene>
    <name evidence="28" type="ORF">HCN44_007610</name>
</gene>
<feature type="disulfide bond" evidence="18">
    <location>
        <begin position="811"/>
        <end position="826"/>
    </location>
</feature>
<feature type="domain" description="Ig-like" evidence="26">
    <location>
        <begin position="2623"/>
        <end position="2712"/>
    </location>
</feature>
<evidence type="ECO:0000313" key="28">
    <source>
        <dbReference type="EMBL" id="KAF7988116.1"/>
    </source>
</evidence>
<dbReference type="CDD" id="cd00112">
    <property type="entry name" value="LDLa"/>
    <property type="match status" value="19"/>
</dbReference>
<dbReference type="GO" id="GO:0043235">
    <property type="term" value="C:receptor complex"/>
    <property type="evidence" value="ECO:0007669"/>
    <property type="project" value="TreeGrafter"/>
</dbReference>
<feature type="disulfide bond" evidence="16">
    <location>
        <begin position="3966"/>
        <end position="3975"/>
    </location>
</feature>
<feature type="domain" description="Laminin EGF-like" evidence="25">
    <location>
        <begin position="2038"/>
        <end position="2087"/>
    </location>
</feature>
<dbReference type="CDD" id="cd00054">
    <property type="entry name" value="EGF_CA"/>
    <property type="match status" value="2"/>
</dbReference>
<evidence type="ECO:0000256" key="8">
    <source>
        <dbReference type="ARBA" id="ARBA00022737"/>
    </source>
</evidence>
<feature type="disulfide bond" evidence="18">
    <location>
        <begin position="956"/>
        <end position="968"/>
    </location>
</feature>
<reference evidence="28 29" key="1">
    <citation type="submission" date="2020-08" db="EMBL/GenBank/DDBJ databases">
        <title>Aphidius gifuensis genome sequencing and assembly.</title>
        <authorList>
            <person name="Du Z."/>
        </authorList>
    </citation>
    <scope>NUCLEOTIDE SEQUENCE [LARGE SCALE GENOMIC DNA]</scope>
    <source>
        <strain evidence="28">YNYX2018</strain>
        <tissue evidence="28">Adults</tissue>
    </source>
</reference>
<dbReference type="InterPro" id="IPR013151">
    <property type="entry name" value="Immunoglobulin_dom"/>
</dbReference>
<feature type="disulfide bond" evidence="18">
    <location>
        <begin position="762"/>
        <end position="780"/>
    </location>
</feature>
<feature type="disulfide bond" evidence="18">
    <location>
        <begin position="838"/>
        <end position="856"/>
    </location>
</feature>
<dbReference type="SMART" id="SM00281">
    <property type="entry name" value="LamB"/>
    <property type="match status" value="3"/>
</dbReference>
<feature type="disulfide bond" evidence="16">
    <location>
        <begin position="1715"/>
        <end position="1724"/>
    </location>
</feature>
<keyword evidence="12 16" id="KW-1015">Disulfide bond</keyword>
<feature type="transmembrane region" description="Helical" evidence="21">
    <location>
        <begin position="4246"/>
        <end position="4266"/>
    </location>
</feature>
<keyword evidence="29" id="KW-1185">Reference proteome</keyword>
<feature type="disulfide bond" evidence="18">
    <location>
        <begin position="558"/>
        <end position="573"/>
    </location>
</feature>
<evidence type="ECO:0000256" key="7">
    <source>
        <dbReference type="ARBA" id="ARBA00022729"/>
    </source>
</evidence>
<feature type="disulfide bond" evidence="16">
    <location>
        <begin position="3699"/>
        <end position="3709"/>
    </location>
</feature>
<evidence type="ECO:0000256" key="10">
    <source>
        <dbReference type="ARBA" id="ARBA00022989"/>
    </source>
</evidence>
<feature type="disulfide bond" evidence="16">
    <location>
        <begin position="4005"/>
        <end position="4014"/>
    </location>
</feature>
<feature type="disulfide bond" evidence="18">
    <location>
        <begin position="850"/>
        <end position="865"/>
    </location>
</feature>
<feature type="disulfide bond" evidence="18">
    <location>
        <begin position="1223"/>
        <end position="1235"/>
    </location>
</feature>
<evidence type="ECO:0000256" key="20">
    <source>
        <dbReference type="SAM" id="MobiDB-lite"/>
    </source>
</evidence>
<feature type="region of interest" description="Disordered" evidence="20">
    <location>
        <begin position="70"/>
        <end position="192"/>
    </location>
</feature>
<dbReference type="InterPro" id="IPR000034">
    <property type="entry name" value="Laminin_IV"/>
</dbReference>